<dbReference type="RefSeq" id="WP_146972238.1">
    <property type="nucleotide sequence ID" value="NZ_VOSL01000006.1"/>
</dbReference>
<sequence length="260" mass="27688">MKMSNAWMVWLVSAGLLATAACGGESEEEVDAGVEADADTEEDAAGDYADEPEFEAQYDMRFNAFAFDRGTPGFSLNSPLEYFLDQDLDYPVVVLVELRDLDTDAGTLQVRGGAGLKTETAGEYVWDEEVEEPEAAAGTIAANGDFAATLPLLSFVATVESGGDINKTVIPIRDLAIDAKLQASAAGENPVINDGVLSGFVLLSEIEDVGLIIVPGQEPLPLTQLFGGPESVNYDYDEDGENDAWQLSATFSAEQTVIVE</sequence>
<evidence type="ECO:0008006" key="4">
    <source>
        <dbReference type="Google" id="ProtNLM"/>
    </source>
</evidence>
<dbReference type="PROSITE" id="PS51257">
    <property type="entry name" value="PROKAR_LIPOPROTEIN"/>
    <property type="match status" value="1"/>
</dbReference>
<dbReference type="Proteomes" id="UP000321046">
    <property type="component" value="Unassembled WGS sequence"/>
</dbReference>
<comment type="caution">
    <text evidence="2">The sequence shown here is derived from an EMBL/GenBank/DDBJ whole genome shotgun (WGS) entry which is preliminary data.</text>
</comment>
<feature type="chain" id="PRO_5022683775" description="DUF4382 domain-containing protein" evidence="1">
    <location>
        <begin position="24"/>
        <end position="260"/>
    </location>
</feature>
<accession>A0A5C6XT89</accession>
<proteinExistence type="predicted"/>
<protein>
    <recommendedName>
        <fullName evidence="4">DUF4382 domain-containing protein</fullName>
    </recommendedName>
</protein>
<evidence type="ECO:0000256" key="1">
    <source>
        <dbReference type="SAM" id="SignalP"/>
    </source>
</evidence>
<evidence type="ECO:0000313" key="2">
    <source>
        <dbReference type="EMBL" id="TXD43791.1"/>
    </source>
</evidence>
<dbReference type="OrthoDB" id="5500958at2"/>
<name>A0A5C6XT89_9DELT</name>
<evidence type="ECO:0000313" key="3">
    <source>
        <dbReference type="Proteomes" id="UP000321046"/>
    </source>
</evidence>
<keyword evidence="1" id="KW-0732">Signal</keyword>
<organism evidence="2 3">
    <name type="scientific">Lujinxingia vulgaris</name>
    <dbReference type="NCBI Taxonomy" id="2600176"/>
    <lineage>
        <taxon>Bacteria</taxon>
        <taxon>Deltaproteobacteria</taxon>
        <taxon>Bradymonadales</taxon>
        <taxon>Lujinxingiaceae</taxon>
        <taxon>Lujinxingia</taxon>
    </lineage>
</organism>
<dbReference type="AlphaFoldDB" id="A0A5C6XT89"/>
<gene>
    <name evidence="2" type="ORF">FRC96_01330</name>
</gene>
<dbReference type="EMBL" id="VOSL01000006">
    <property type="protein sequence ID" value="TXD43791.1"/>
    <property type="molecule type" value="Genomic_DNA"/>
</dbReference>
<feature type="signal peptide" evidence="1">
    <location>
        <begin position="1"/>
        <end position="23"/>
    </location>
</feature>
<reference evidence="2 3" key="1">
    <citation type="submission" date="2019-08" db="EMBL/GenBank/DDBJ databases">
        <title>Bradymonadales sp. TMQ2.</title>
        <authorList>
            <person name="Liang Q."/>
        </authorList>
    </citation>
    <scope>NUCLEOTIDE SEQUENCE [LARGE SCALE GENOMIC DNA]</scope>
    <source>
        <strain evidence="2 3">TMQ2</strain>
    </source>
</reference>